<dbReference type="PROSITE" id="PS50006">
    <property type="entry name" value="FHA_DOMAIN"/>
    <property type="match status" value="1"/>
</dbReference>
<dbReference type="EMBL" id="ML994610">
    <property type="protein sequence ID" value="KAF2195576.1"/>
    <property type="molecule type" value="Genomic_DNA"/>
</dbReference>
<evidence type="ECO:0000259" key="4">
    <source>
        <dbReference type="PROSITE" id="PS50011"/>
    </source>
</evidence>
<dbReference type="Proteomes" id="UP000800200">
    <property type="component" value="Unassembled WGS sequence"/>
</dbReference>
<evidence type="ECO:0000313" key="5">
    <source>
        <dbReference type="EMBL" id="KAF2195576.1"/>
    </source>
</evidence>
<comment type="similarity">
    <text evidence="1">Belongs to the protein kinase superfamily. CAMK Ser/Thr protein kinase family. CHEK2 subfamily.</text>
</comment>
<evidence type="ECO:0000313" key="6">
    <source>
        <dbReference type="Proteomes" id="UP000800200"/>
    </source>
</evidence>
<dbReference type="PROSITE" id="PS50011">
    <property type="entry name" value="PROTEIN_KINASE_DOM"/>
    <property type="match status" value="1"/>
</dbReference>
<dbReference type="Gene3D" id="1.10.510.10">
    <property type="entry name" value="Transferase(Phosphotransferase) domain 1"/>
    <property type="match status" value="1"/>
</dbReference>
<proteinExistence type="inferred from homology"/>
<feature type="compositionally biased region" description="Polar residues" evidence="2">
    <location>
        <begin position="237"/>
        <end position="248"/>
    </location>
</feature>
<protein>
    <submittedName>
        <fullName evidence="5">Kinase-like protein</fullName>
    </submittedName>
</protein>
<feature type="domain" description="Protein kinase" evidence="4">
    <location>
        <begin position="261"/>
        <end position="352"/>
    </location>
</feature>
<feature type="region of interest" description="Disordered" evidence="2">
    <location>
        <begin position="142"/>
        <end position="165"/>
    </location>
</feature>
<evidence type="ECO:0000259" key="3">
    <source>
        <dbReference type="PROSITE" id="PS50006"/>
    </source>
</evidence>
<evidence type="ECO:0000256" key="2">
    <source>
        <dbReference type="SAM" id="MobiDB-lite"/>
    </source>
</evidence>
<organism evidence="5 6">
    <name type="scientific">Zopfia rhizophila CBS 207.26</name>
    <dbReference type="NCBI Taxonomy" id="1314779"/>
    <lineage>
        <taxon>Eukaryota</taxon>
        <taxon>Fungi</taxon>
        <taxon>Dikarya</taxon>
        <taxon>Ascomycota</taxon>
        <taxon>Pezizomycotina</taxon>
        <taxon>Dothideomycetes</taxon>
        <taxon>Dothideomycetes incertae sedis</taxon>
        <taxon>Zopfiaceae</taxon>
        <taxon>Zopfia</taxon>
    </lineage>
</organism>
<dbReference type="InterPro" id="IPR011009">
    <property type="entry name" value="Kinase-like_dom_sf"/>
</dbReference>
<dbReference type="Gene3D" id="2.60.200.20">
    <property type="match status" value="1"/>
</dbReference>
<sequence length="352" mass="40544">MKEDPNLIFTLRAISKHAERAFEHSHNKRYYVPPHPLVIAAASRESSVATNIGDEDGEGDGDGLKTWNTKGKGDVSKDFNHQLRFTWDNMPKTGAIFGSNPKTCDVILGSSKDGISSSHFRITFNDQDRLVLIDSSTHGTAVSYDGQARKDKRKNPQDRTRNKPRNKLNDFTWILFPEVDDKRVIIGEDINELPNAPVIEFSVEVTDPESCDDEYKRYLRSYLDEMRKAIPFGLNIDSQKTTTGQTESHSPKQHPKQRPIWIDREEIRSGAFAIVYRAINVSTGKWYAAKTFMRNKYRKEWDREVAILRKVSHDHIIKFEDHDVEHKWPRLIMEYLPLGNLAYQNGISRITE</sequence>
<dbReference type="SUPFAM" id="SSF56112">
    <property type="entry name" value="Protein kinase-like (PK-like)"/>
    <property type="match status" value="1"/>
</dbReference>
<keyword evidence="5" id="KW-0808">Transferase</keyword>
<gene>
    <name evidence="5" type="ORF">K469DRAFT_14910</name>
</gene>
<name>A0A6A6F0B7_9PEZI</name>
<dbReference type="GO" id="GO:0004672">
    <property type="term" value="F:protein kinase activity"/>
    <property type="evidence" value="ECO:0007669"/>
    <property type="project" value="InterPro"/>
</dbReference>
<dbReference type="InterPro" id="IPR000253">
    <property type="entry name" value="FHA_dom"/>
</dbReference>
<keyword evidence="6" id="KW-1185">Reference proteome</keyword>
<reference evidence="5" key="1">
    <citation type="journal article" date="2020" name="Stud. Mycol.">
        <title>101 Dothideomycetes genomes: a test case for predicting lifestyles and emergence of pathogens.</title>
        <authorList>
            <person name="Haridas S."/>
            <person name="Albert R."/>
            <person name="Binder M."/>
            <person name="Bloem J."/>
            <person name="Labutti K."/>
            <person name="Salamov A."/>
            <person name="Andreopoulos B."/>
            <person name="Baker S."/>
            <person name="Barry K."/>
            <person name="Bills G."/>
            <person name="Bluhm B."/>
            <person name="Cannon C."/>
            <person name="Castanera R."/>
            <person name="Culley D."/>
            <person name="Daum C."/>
            <person name="Ezra D."/>
            <person name="Gonzalez J."/>
            <person name="Henrissat B."/>
            <person name="Kuo A."/>
            <person name="Liang C."/>
            <person name="Lipzen A."/>
            <person name="Lutzoni F."/>
            <person name="Magnuson J."/>
            <person name="Mondo S."/>
            <person name="Nolan M."/>
            <person name="Ohm R."/>
            <person name="Pangilinan J."/>
            <person name="Park H.-J."/>
            <person name="Ramirez L."/>
            <person name="Alfaro M."/>
            <person name="Sun H."/>
            <person name="Tritt A."/>
            <person name="Yoshinaga Y."/>
            <person name="Zwiers L.-H."/>
            <person name="Turgeon B."/>
            <person name="Goodwin S."/>
            <person name="Spatafora J."/>
            <person name="Crous P."/>
            <person name="Grigoriev I."/>
        </authorList>
    </citation>
    <scope>NUCLEOTIDE SEQUENCE</scope>
    <source>
        <strain evidence="5">CBS 207.26</strain>
    </source>
</reference>
<dbReference type="InterPro" id="IPR008984">
    <property type="entry name" value="SMAD_FHA_dom_sf"/>
</dbReference>
<keyword evidence="5" id="KW-0418">Kinase</keyword>
<accession>A0A6A6F0B7</accession>
<dbReference type="Pfam" id="PF00069">
    <property type="entry name" value="Pkinase"/>
    <property type="match status" value="1"/>
</dbReference>
<feature type="region of interest" description="Disordered" evidence="2">
    <location>
        <begin position="237"/>
        <end position="257"/>
    </location>
</feature>
<dbReference type="CDD" id="cd00060">
    <property type="entry name" value="FHA"/>
    <property type="match status" value="1"/>
</dbReference>
<dbReference type="AlphaFoldDB" id="A0A6A6F0B7"/>
<dbReference type="SUPFAM" id="SSF49879">
    <property type="entry name" value="SMAD/FHA domain"/>
    <property type="match status" value="1"/>
</dbReference>
<dbReference type="Pfam" id="PF00498">
    <property type="entry name" value="FHA"/>
    <property type="match status" value="1"/>
</dbReference>
<evidence type="ECO:0000256" key="1">
    <source>
        <dbReference type="ARBA" id="ARBA00005575"/>
    </source>
</evidence>
<feature type="domain" description="FHA" evidence="3">
    <location>
        <begin position="95"/>
        <end position="143"/>
    </location>
</feature>
<dbReference type="InterPro" id="IPR000719">
    <property type="entry name" value="Prot_kinase_dom"/>
</dbReference>
<dbReference type="OrthoDB" id="10252171at2759"/>
<dbReference type="GO" id="GO:0005524">
    <property type="term" value="F:ATP binding"/>
    <property type="evidence" value="ECO:0007669"/>
    <property type="project" value="InterPro"/>
</dbReference>